<dbReference type="AlphaFoldDB" id="A0A3F3A206"/>
<name>A0A3F3A206_CLOB6</name>
<sequence length="56" mass="6484">MTKVYRSNNIFEFTVSKGDFNSIVKKLETPSLTKEDLDACKRIANLYKKPCKNNLK</sequence>
<reference evidence="1 2" key="1">
    <citation type="journal article" date="2007" name="PLoS ONE">
        <title>Analysis of the neurotoxin complex genes in Clostridium botulinum A1-A4 and B1 strains: BoNT/A3, /Ba4 and /B1 clusters are located within plasmids.</title>
        <authorList>
            <person name="Smith T.J."/>
            <person name="Hill K.K."/>
            <person name="Foley B.T."/>
            <person name="Detter J.C."/>
            <person name="Munk A.C."/>
            <person name="Bruce D.C."/>
            <person name="Doggett N.A."/>
            <person name="Smith L.A."/>
            <person name="Marks J.D."/>
            <person name="Xie G."/>
            <person name="Brettin T.S."/>
        </authorList>
    </citation>
    <scope>NUCLEOTIDE SEQUENCE [LARGE SCALE GENOMIC DNA]</scope>
    <source>
        <strain evidence="2">657 / Type Ba4</strain>
    </source>
</reference>
<reference evidence="2" key="2">
    <citation type="submission" date="2008-05" db="EMBL/GenBank/DDBJ databases">
        <title>Genome sequence of Clostridium botulinum Ba4 strain 657 plasmid pCLJ.</title>
        <authorList>
            <person name="Shrivastava S."/>
            <person name="Brown J.L."/>
            <person name="Bruce D."/>
            <person name="Detter C."/>
            <person name="Munk C."/>
            <person name="Smith L.A."/>
            <person name="Smith T.J."/>
            <person name="Sutton G."/>
            <person name="Brettin T.S."/>
        </authorList>
    </citation>
    <scope>NUCLEOTIDE SEQUENCE [LARGE SCALE GENOMIC DNA]</scope>
    <source>
        <strain evidence="2">657 / Type Ba4</strain>
        <plasmid evidence="2">pCLJ</plasmid>
    </source>
</reference>
<geneLocation type="plasmid" evidence="1 2">
    <name>pCLJ</name>
</geneLocation>
<dbReference type="Proteomes" id="UP000002333">
    <property type="component" value="Plasmid pCLJ"/>
</dbReference>
<organism evidence="1 2">
    <name type="scientific">Clostridium botulinum (strain 657 / Type Ba4)</name>
    <dbReference type="NCBI Taxonomy" id="515621"/>
    <lineage>
        <taxon>Bacteria</taxon>
        <taxon>Bacillati</taxon>
        <taxon>Bacillota</taxon>
        <taxon>Clostridia</taxon>
        <taxon>Eubacteriales</taxon>
        <taxon>Clostridiaceae</taxon>
        <taxon>Clostridium</taxon>
    </lineage>
</organism>
<dbReference type="RefSeq" id="WP_004451771.1">
    <property type="nucleotide sequence ID" value="NC_012654.1"/>
</dbReference>
<dbReference type="KEGG" id="cbi:CLJ_0060"/>
<keyword evidence="1" id="KW-0614">Plasmid</keyword>
<proteinExistence type="predicted"/>
<evidence type="ECO:0000313" key="1">
    <source>
        <dbReference type="EMBL" id="ACQ51147.1"/>
    </source>
</evidence>
<dbReference type="EMBL" id="CP001081">
    <property type="protein sequence ID" value="ACQ51147.1"/>
    <property type="molecule type" value="Genomic_DNA"/>
</dbReference>
<gene>
    <name evidence="1" type="ordered locus">CLJ_0060</name>
</gene>
<accession>A0A3F3A206</accession>
<protein>
    <submittedName>
        <fullName evidence="1">Uncharacterized protein</fullName>
    </submittedName>
</protein>
<evidence type="ECO:0000313" key="2">
    <source>
        <dbReference type="Proteomes" id="UP000002333"/>
    </source>
</evidence>